<dbReference type="InterPro" id="IPR008927">
    <property type="entry name" value="6-PGluconate_DH-like_C_sf"/>
</dbReference>
<dbReference type="Gene3D" id="3.40.50.720">
    <property type="entry name" value="NAD(P)-binding Rossmann-like Domain"/>
    <property type="match status" value="2"/>
</dbReference>
<organism evidence="9 10">
    <name type="scientific">Halosegnis rubeus</name>
    <dbReference type="NCBI Taxonomy" id="2212850"/>
    <lineage>
        <taxon>Archaea</taxon>
        <taxon>Methanobacteriati</taxon>
        <taxon>Methanobacteriota</taxon>
        <taxon>Stenosarchaea group</taxon>
        <taxon>Halobacteria</taxon>
        <taxon>Halobacteriales</taxon>
        <taxon>Natronomonadaceae</taxon>
        <taxon>Halosegnis</taxon>
    </lineage>
</organism>
<dbReference type="PANTHER" id="PTHR43491:SF5">
    <property type="entry name" value="UDP-N-ACETYL-D-MANNOSAMINE DEHYDROGENASE"/>
    <property type="match status" value="1"/>
</dbReference>
<feature type="domain" description="UDP-glucose/GDP-mannose dehydrogenase C-terminal" evidence="8">
    <location>
        <begin position="339"/>
        <end position="433"/>
    </location>
</feature>
<dbReference type="PIRSF" id="PIRSF500136">
    <property type="entry name" value="UDP_ManNAc_DH"/>
    <property type="match status" value="1"/>
</dbReference>
<dbReference type="InterPro" id="IPR036220">
    <property type="entry name" value="UDP-Glc/GDP-Man_DH_C_sf"/>
</dbReference>
<dbReference type="SMART" id="SM00984">
    <property type="entry name" value="UDPG_MGDP_dh_C"/>
    <property type="match status" value="1"/>
</dbReference>
<evidence type="ECO:0000256" key="5">
    <source>
        <dbReference type="ARBA" id="ARBA00030172"/>
    </source>
</evidence>
<keyword evidence="10" id="KW-1185">Reference proteome</keyword>
<dbReference type="RefSeq" id="WP_152133913.1">
    <property type="nucleotide sequence ID" value="NZ_QKKZ01000002.1"/>
</dbReference>
<evidence type="ECO:0000256" key="1">
    <source>
        <dbReference type="ARBA" id="ARBA00012935"/>
    </source>
</evidence>
<proteinExistence type="inferred from homology"/>
<dbReference type="InterPro" id="IPR036291">
    <property type="entry name" value="NAD(P)-bd_dom_sf"/>
</dbReference>
<dbReference type="GO" id="GO:0016628">
    <property type="term" value="F:oxidoreductase activity, acting on the CH-CH group of donors, NAD or NADP as acceptor"/>
    <property type="evidence" value="ECO:0007669"/>
    <property type="project" value="InterPro"/>
</dbReference>
<dbReference type="Pfam" id="PF03720">
    <property type="entry name" value="UDPG_MGDP_dh_C"/>
    <property type="match status" value="1"/>
</dbReference>
<dbReference type="AlphaFoldDB" id="A0A5N5U7S4"/>
<dbReference type="InterPro" id="IPR014027">
    <property type="entry name" value="UDP-Glc/GDP-Man_DH_C"/>
</dbReference>
<gene>
    <name evidence="9" type="ORF">DM867_05980</name>
</gene>
<evidence type="ECO:0000259" key="8">
    <source>
        <dbReference type="SMART" id="SM00984"/>
    </source>
</evidence>
<dbReference type="InterPro" id="IPR028359">
    <property type="entry name" value="UDP_ManNAc/GlcNAc_DH"/>
</dbReference>
<keyword evidence="3" id="KW-0560">Oxidoreductase</keyword>
<keyword evidence="4" id="KW-0520">NAD</keyword>
<dbReference type="InterPro" id="IPR017476">
    <property type="entry name" value="UDP-Glc/GDP-Man"/>
</dbReference>
<evidence type="ECO:0000313" key="9">
    <source>
        <dbReference type="EMBL" id="KAB7514663.1"/>
    </source>
</evidence>
<dbReference type="Pfam" id="PF00984">
    <property type="entry name" value="UDPG_MGDP_dh"/>
    <property type="match status" value="1"/>
</dbReference>
<dbReference type="SUPFAM" id="SSF48179">
    <property type="entry name" value="6-phosphogluconate dehydrogenase C-terminal domain-like"/>
    <property type="match status" value="1"/>
</dbReference>
<evidence type="ECO:0000256" key="3">
    <source>
        <dbReference type="ARBA" id="ARBA00023002"/>
    </source>
</evidence>
<dbReference type="EMBL" id="QKKZ01000002">
    <property type="protein sequence ID" value="KAB7514663.1"/>
    <property type="molecule type" value="Genomic_DNA"/>
</dbReference>
<evidence type="ECO:0000256" key="2">
    <source>
        <dbReference type="ARBA" id="ARBA00016796"/>
    </source>
</evidence>
<dbReference type="GO" id="GO:0000271">
    <property type="term" value="P:polysaccharide biosynthetic process"/>
    <property type="evidence" value="ECO:0007669"/>
    <property type="project" value="InterPro"/>
</dbReference>
<dbReference type="InterPro" id="IPR014026">
    <property type="entry name" value="UDP-Glc/GDP-Man_DH_dimer"/>
</dbReference>
<dbReference type="GO" id="GO:0089714">
    <property type="term" value="F:UDP-N-acetyl-D-mannosamine dehydrogenase activity"/>
    <property type="evidence" value="ECO:0007669"/>
    <property type="project" value="UniProtKB-EC"/>
</dbReference>
<dbReference type="Pfam" id="PF03721">
    <property type="entry name" value="UDPG_MGDP_dh_N"/>
    <property type="match status" value="1"/>
</dbReference>
<dbReference type="Proteomes" id="UP000326865">
    <property type="component" value="Unassembled WGS sequence"/>
</dbReference>
<dbReference type="EC" id="1.1.1.336" evidence="1"/>
<evidence type="ECO:0000256" key="6">
    <source>
        <dbReference type="ARBA" id="ARBA00049130"/>
    </source>
</evidence>
<dbReference type="PIRSF" id="PIRSF000124">
    <property type="entry name" value="UDPglc_GDPman_dh"/>
    <property type="match status" value="1"/>
</dbReference>
<sequence length="453" mass="48099">MSTIYNSETPEHARADAFTGGDVPVAVYGLGKMGLPLAAVYADVCSNVTGVDVDPDVVDAVQAGECPVSGEPGLPALVGETVEEGALRATTDIDAAAADAKIHVAIVPTLVDERNNPDLSILQRLLEKVGPGLDAGDVVFIESTVPPGSCRDELLPVLEATSGLTRGEFGLAFCPERTSSGRAIEDIMQSYPKVVGGIDPASTEAARIVYEQLNQQGVIPVDNATTAETVKITEGVYRDVNIALANELAALADPLPVDFNEVADAANTIPFINVHQPGAGVGGHCIPYYPYFLINWLDTEFPLLQTARDVNDSMPDFTVDALHSQFEAIGRDIGAARVLVLGVAYRGNVAETRAAPAKPILKRLSREAGELFVTDPVIDDLSAFAGTEIELSEIETEQFDAIVLVTHHEEFNSINWDGFDPLVVVNGRPSATIDSTKHRVYTIGSGLQARGEL</sequence>
<accession>A0A5N5U7S4</accession>
<dbReference type="NCBIfam" id="TIGR03026">
    <property type="entry name" value="NDP-sugDHase"/>
    <property type="match status" value="1"/>
</dbReference>
<protein>
    <recommendedName>
        <fullName evidence="2">UDP-N-acetyl-D-mannosamine dehydrogenase</fullName>
        <ecNumber evidence="1">1.1.1.336</ecNumber>
    </recommendedName>
    <alternativeName>
        <fullName evidence="5">UDP-ManNAc 6-dehydrogenase</fullName>
    </alternativeName>
</protein>
<dbReference type="GO" id="GO:0051287">
    <property type="term" value="F:NAD binding"/>
    <property type="evidence" value="ECO:0007669"/>
    <property type="project" value="InterPro"/>
</dbReference>
<evidence type="ECO:0000256" key="4">
    <source>
        <dbReference type="ARBA" id="ARBA00023027"/>
    </source>
</evidence>
<evidence type="ECO:0000313" key="10">
    <source>
        <dbReference type="Proteomes" id="UP000326865"/>
    </source>
</evidence>
<dbReference type="SUPFAM" id="SSF51735">
    <property type="entry name" value="NAD(P)-binding Rossmann-fold domains"/>
    <property type="match status" value="1"/>
</dbReference>
<dbReference type="PANTHER" id="PTHR43491">
    <property type="entry name" value="UDP-N-ACETYL-D-MANNOSAMINE DEHYDROGENASE"/>
    <property type="match status" value="1"/>
</dbReference>
<evidence type="ECO:0000256" key="7">
    <source>
        <dbReference type="PIRNR" id="PIRNR000124"/>
    </source>
</evidence>
<comment type="caution">
    <text evidence="9">The sequence shown here is derived from an EMBL/GenBank/DDBJ whole genome shotgun (WGS) entry which is preliminary data.</text>
</comment>
<dbReference type="InterPro" id="IPR001732">
    <property type="entry name" value="UDP-Glc/GDP-Man_DH_N"/>
</dbReference>
<comment type="catalytic activity">
    <reaction evidence="6">
        <text>UDP-N-acetyl-alpha-D-mannosamine + 2 NAD(+) + H2O = UDP-N-acetyl-alpha-D-mannosaminouronate + 2 NADH + 3 H(+)</text>
        <dbReference type="Rhea" id="RHEA:25780"/>
        <dbReference type="ChEBI" id="CHEBI:15377"/>
        <dbReference type="ChEBI" id="CHEBI:15378"/>
        <dbReference type="ChEBI" id="CHEBI:57540"/>
        <dbReference type="ChEBI" id="CHEBI:57945"/>
        <dbReference type="ChEBI" id="CHEBI:68623"/>
        <dbReference type="ChEBI" id="CHEBI:70731"/>
        <dbReference type="EC" id="1.1.1.336"/>
    </reaction>
</comment>
<dbReference type="SUPFAM" id="SSF52413">
    <property type="entry name" value="UDP-glucose/GDP-mannose dehydrogenase C-terminal domain"/>
    <property type="match status" value="1"/>
</dbReference>
<reference evidence="9 10" key="1">
    <citation type="submission" date="2019-10" db="EMBL/GenBank/DDBJ databases">
        <title>Unraveling microbial dark matter from salterns through culturing: the case of the genus Halosegnis.</title>
        <authorList>
            <person name="Duran-Viseras A."/>
            <person name="Andrei A.-S."/>
            <person name="Vera-Gargallo B."/>
            <person name="Ghai R."/>
            <person name="Sanchez-Porro C."/>
            <person name="Ventosa A."/>
        </authorList>
    </citation>
    <scope>NUCLEOTIDE SEQUENCE [LARGE SCALE GENOMIC DNA]</scope>
    <source>
        <strain evidence="9 10">F18-79</strain>
    </source>
</reference>
<comment type="similarity">
    <text evidence="7">Belongs to the UDP-glucose/GDP-mannose dehydrogenase family.</text>
</comment>
<name>A0A5N5U7S4_9EURY</name>